<reference evidence="1 2" key="1">
    <citation type="submission" date="2024-03" db="EMBL/GenBank/DDBJ databases">
        <title>Two novel species of the genus Flavobacterium exhibiting potentially degradation of complex polysaccharides.</title>
        <authorList>
            <person name="Lian X."/>
        </authorList>
    </citation>
    <scope>NUCLEOTIDE SEQUENCE [LARGE SCALE GENOMIC DNA]</scope>
    <source>
        <strain evidence="2">j3</strain>
    </source>
</reference>
<sequence length="300" mass="33389">MKSNSSTIVFLLSSYKKHLKTNFSVVGKKIFFLVSFLSILTFTSCEEVVTVDLDTAAPRLVIDASLNWEKGTDGSQQTIRLSTTTGFYSNVIPSVSGATVIVTNSANTVFNFIEEVPNSGQYICNNFVPVINENYVLTVTYAGQTYTAIEKMISVPEITTVTQRNDAGFSADEIEIKIFFQDNAAEINSYMTKFITPVNAFPEFEVFDDRFTQGNEMFGLYTNEDLKTGDTLEFTLYGISTQYYNYMNILLGITGTNGGSPFQTPPATVRGNIVNQTNESNYCLGFFRLCEIDTLTYTVL</sequence>
<proteinExistence type="predicted"/>
<name>A0ABU9N8P7_9FLAO</name>
<evidence type="ECO:0000313" key="1">
    <source>
        <dbReference type="EMBL" id="MEM0543244.1"/>
    </source>
</evidence>
<dbReference type="InterPro" id="IPR025345">
    <property type="entry name" value="DUF4249"/>
</dbReference>
<organism evidence="1 2">
    <name type="scientific">Flavobacterium aureirubrum</name>
    <dbReference type="NCBI Taxonomy" id="3133147"/>
    <lineage>
        <taxon>Bacteria</taxon>
        <taxon>Pseudomonadati</taxon>
        <taxon>Bacteroidota</taxon>
        <taxon>Flavobacteriia</taxon>
        <taxon>Flavobacteriales</taxon>
        <taxon>Flavobacteriaceae</taxon>
        <taxon>Flavobacterium</taxon>
    </lineage>
</organism>
<accession>A0ABU9N8P7</accession>
<dbReference type="RefSeq" id="WP_342696437.1">
    <property type="nucleotide sequence ID" value="NZ_JBCGDO010000015.1"/>
</dbReference>
<dbReference type="EMBL" id="JBCGDO010000015">
    <property type="protein sequence ID" value="MEM0543244.1"/>
    <property type="molecule type" value="Genomic_DNA"/>
</dbReference>
<keyword evidence="2" id="KW-1185">Reference proteome</keyword>
<dbReference type="Pfam" id="PF14054">
    <property type="entry name" value="DUF4249"/>
    <property type="match status" value="1"/>
</dbReference>
<evidence type="ECO:0000313" key="2">
    <source>
        <dbReference type="Proteomes" id="UP001460072"/>
    </source>
</evidence>
<protein>
    <submittedName>
        <fullName evidence="1">DUF4249 family protein</fullName>
    </submittedName>
</protein>
<gene>
    <name evidence="1" type="ORF">WFZ85_11505</name>
</gene>
<dbReference type="Proteomes" id="UP001460072">
    <property type="component" value="Unassembled WGS sequence"/>
</dbReference>
<comment type="caution">
    <text evidence="1">The sequence shown here is derived from an EMBL/GenBank/DDBJ whole genome shotgun (WGS) entry which is preliminary data.</text>
</comment>